<feature type="region of interest" description="Disordered" evidence="12">
    <location>
        <begin position="2723"/>
        <end position="2753"/>
    </location>
</feature>
<feature type="transmembrane region" description="Helical" evidence="13">
    <location>
        <begin position="267"/>
        <end position="289"/>
    </location>
</feature>
<evidence type="ECO:0000256" key="13">
    <source>
        <dbReference type="SAM" id="Phobius"/>
    </source>
</evidence>
<keyword evidence="8" id="KW-0460">Magnesium</keyword>
<evidence type="ECO:0000313" key="15">
    <source>
        <dbReference type="EMBL" id="KAF8571417.1"/>
    </source>
</evidence>
<keyword evidence="16" id="KW-1185">Reference proteome</keyword>
<evidence type="ECO:0000256" key="2">
    <source>
        <dbReference type="ARBA" id="ARBA00004141"/>
    </source>
</evidence>
<feature type="region of interest" description="Disordered" evidence="12">
    <location>
        <begin position="2951"/>
        <end position="2972"/>
    </location>
</feature>
<evidence type="ECO:0000313" key="16">
    <source>
        <dbReference type="Proteomes" id="UP000699462"/>
    </source>
</evidence>
<dbReference type="GO" id="GO:0005524">
    <property type="term" value="F:ATP binding"/>
    <property type="evidence" value="ECO:0007669"/>
    <property type="project" value="UniProtKB-KW"/>
</dbReference>
<protein>
    <recommendedName>
        <fullName evidence="3">adenylate cyclase</fullName>
        <ecNumber evidence="3">4.6.1.1</ecNumber>
    </recommendedName>
</protein>
<feature type="transmembrane region" description="Helical" evidence="13">
    <location>
        <begin position="1192"/>
        <end position="1215"/>
    </location>
</feature>
<evidence type="ECO:0000256" key="5">
    <source>
        <dbReference type="ARBA" id="ARBA00022723"/>
    </source>
</evidence>
<dbReference type="SUPFAM" id="SSF55073">
    <property type="entry name" value="Nucleotide cyclase"/>
    <property type="match status" value="2"/>
</dbReference>
<keyword evidence="5" id="KW-0479">Metal-binding</keyword>
<gene>
    <name evidence="15" type="ORF">P879_00938</name>
</gene>
<dbReference type="Pfam" id="PF00211">
    <property type="entry name" value="Guanylate_cyc"/>
    <property type="match status" value="1"/>
</dbReference>
<feature type="region of interest" description="Disordered" evidence="12">
    <location>
        <begin position="895"/>
        <end position="915"/>
    </location>
</feature>
<comment type="catalytic activity">
    <reaction evidence="1">
        <text>ATP = 3',5'-cyclic AMP + diphosphate</text>
        <dbReference type="Rhea" id="RHEA:15389"/>
        <dbReference type="ChEBI" id="CHEBI:30616"/>
        <dbReference type="ChEBI" id="CHEBI:33019"/>
        <dbReference type="ChEBI" id="CHEBI:58165"/>
        <dbReference type="EC" id="4.6.1.1"/>
    </reaction>
</comment>
<reference evidence="15 16" key="1">
    <citation type="submission" date="2019-07" db="EMBL/GenBank/DDBJ databases">
        <title>Annotation for the trematode Paragonimus westermani.</title>
        <authorList>
            <person name="Choi Y.-J."/>
        </authorList>
    </citation>
    <scope>NUCLEOTIDE SEQUENCE [LARGE SCALE GENOMIC DNA]</scope>
    <source>
        <strain evidence="15">180907_Pwestermani</strain>
    </source>
</reference>
<evidence type="ECO:0000256" key="8">
    <source>
        <dbReference type="ARBA" id="ARBA00022842"/>
    </source>
</evidence>
<feature type="compositionally biased region" description="Polar residues" evidence="12">
    <location>
        <begin position="2846"/>
        <end position="2856"/>
    </location>
</feature>
<feature type="region of interest" description="Disordered" evidence="12">
    <location>
        <begin position="3244"/>
        <end position="3272"/>
    </location>
</feature>
<feature type="compositionally biased region" description="Basic residues" evidence="12">
    <location>
        <begin position="3253"/>
        <end position="3269"/>
    </location>
</feature>
<feature type="transmembrane region" description="Helical" evidence="13">
    <location>
        <begin position="1350"/>
        <end position="1372"/>
    </location>
</feature>
<keyword evidence="11" id="KW-0456">Lyase</keyword>
<organism evidence="15 16">
    <name type="scientific">Paragonimus westermani</name>
    <dbReference type="NCBI Taxonomy" id="34504"/>
    <lineage>
        <taxon>Eukaryota</taxon>
        <taxon>Metazoa</taxon>
        <taxon>Spiralia</taxon>
        <taxon>Lophotrochozoa</taxon>
        <taxon>Platyhelminthes</taxon>
        <taxon>Trematoda</taxon>
        <taxon>Digenea</taxon>
        <taxon>Plagiorchiida</taxon>
        <taxon>Troglotremata</taxon>
        <taxon>Troglotrematidae</taxon>
        <taxon>Paragonimus</taxon>
    </lineage>
</organism>
<feature type="region of interest" description="Disordered" evidence="12">
    <location>
        <begin position="2994"/>
        <end position="3046"/>
    </location>
</feature>
<feature type="domain" description="Guanylate cyclase" evidence="14">
    <location>
        <begin position="1457"/>
        <end position="1625"/>
    </location>
</feature>
<dbReference type="EC" id="4.6.1.1" evidence="3"/>
<evidence type="ECO:0000256" key="1">
    <source>
        <dbReference type="ARBA" id="ARBA00001593"/>
    </source>
</evidence>
<feature type="compositionally biased region" description="Acidic residues" evidence="12">
    <location>
        <begin position="2729"/>
        <end position="2738"/>
    </location>
</feature>
<dbReference type="EMBL" id="JTDF01000533">
    <property type="protein sequence ID" value="KAF8571417.1"/>
    <property type="molecule type" value="Genomic_DNA"/>
</dbReference>
<feature type="region of interest" description="Disordered" evidence="12">
    <location>
        <begin position="2791"/>
        <end position="2903"/>
    </location>
</feature>
<evidence type="ECO:0000256" key="12">
    <source>
        <dbReference type="SAM" id="MobiDB-lite"/>
    </source>
</evidence>
<evidence type="ECO:0000256" key="4">
    <source>
        <dbReference type="ARBA" id="ARBA00022692"/>
    </source>
</evidence>
<sequence length="3296" mass="360162">MVSHFLLNDARKTLEPTDPRYENWVVPPQKLHRFDSSERTVQIPPGLQLSTRRGPEVELYDVAGVHLLTSAFEPSNTFVSTLDVSHHFKRNQLFGSCWTTPKQSKRSPQVAQICETPVVFVNKGVYPPSTVPSSEFSLGRLPTKTSQSNGCARQQMPMERLSFRRGTDCSRQSHSGCALCLSCTSSNPGCHNPRDELINHFSCEQLKHYRHRFTLAYRRLETMVFLILLLILCAMQLSLSLAYVVNHSSQKQHELKTKLPHVSTAELAQLCVICMALFLSICGVSFLIWDCTMSRKQTTGPSDSPMVEPQTDVERHVANLLAAERFRRRLQCVQVLSYLSCLLLSVAMLPWLSLCQLLSANSHILAYNCVGTKGGFPHANSTGTTSYPVSISGPLRLPSWHILPHEVSEPTDSLWSVLWIVIAVHGLFDLDNCLAKPWRYAYTVTVCLVQLILSNAFYAFDSSGFAFTLDIHASKQTNGSLLCPAWPNGSQLFTPAPWWDTPVGLICRANVATLLAFIVAHIVGQTVARWTTQHRHRLFFTAGLTQAKIHRLEYTELKLADLARSLVPTPLAKDLADDFIAGYLGWSSPLVIYLRNVSFLSAELVGLSSLASVVACSPTPLVATQQFALVVNELFGCFDRIARAEGCYRVRLNSVEYLCIAGYPETRVDHARCCVDFGLTMLRIVNELAKMANVQLELKVAVHTGTTYAAAASRFGRVLVSRATFNQLPEGFRGEAGPVLGFPVPHNIGGQTKPTTTGLVEPSSTPPNTTMETYFIQPRKSHLNSATSEGPTIDNPNPLDTTVRFDWPKLNELSIDNLGLLTRLATAATIVCRRAWDTKCPVQSSTRMEVPFDTLLVDPSALIPAKETTDKDVDESREVRLGLLQALSNSEYSDVVPKATREMKSRPMDASSMRDPSISELLAMAAVTLAQSYEHDPETVDCSEKLVPCQRRAGKLRGKCPALDGTDAPEPGDGGSTMGVDNSMGTSLATMTTGAMNPSSSVPSSKAATHPDRTKPWQPLVHHLPWLCTSPPGHVNPHWLTLSTTKDFTPSLRCLEGLCSQEKPYASLPHAQQTKVKEDTDEDNQSTDMNCWAVCHRSSTQAGENEDDSYEMTSSLNPNQWIRILCYALISMVLLVVILGLISLLTISISFLYTVAYVILFVCLVLQLIALNLIKRFPRLQTIVHSIPYRTLLIGSIFVIAIATVFILSTCHPALLVSNDYDGSGITSIPNNSSNVFLSSSRGDSRWISRNHLCPLTMQFTLLSCFVCLLPAVVALTTMYWSYSDSSVSSRSDGMHAIAGTIVLPQPIRFVVGMVLYLLQLAAFLWATFHVGMFHRLFPVHHRNTLELTLVVNTFVQNMFALFAFTLLALLLPRTLEFQSHLLRQWIIKGEQTVRHLSSTQLALARLLTSTVPRFVVATLCNPSKTPELYAKSQCLIGLTLIQLTVVADRQPSSLSTANSRVASGQSSGLDEPAQIADRLRLLNHLIGLIDSLAKEGLDVPKRLDDSDRADQVCAENESTQCDSGPNLIKVHVGGTCVGYGVGLSPTNPIHDSQSRCEHLTHLLTFTERVLDVCEEFNAKARATNNVVYARVALHSGPGLIALIGKQRPVLNLWGDPVNVCLHLLHESHVPILVRQHLLLATDDVISAIPPSRIEASALSGTHQSLIWRCVDIQSGRILLSAQLLTALASPAAPGGPNTDGRPLAHSPLHFCSVQVTVPDPDEDYVNKATFALVNLAKRASVRSGEANMLRRKQQASVNIPEPVRQSQHIRQSVNIPQAPAVSTTVELSITRSVQTASVNFQSGIISNWAGGPVATQSIPQRYSRANNLPSVVSVQQPLSLPPPPPPPPHQRTYPSSEQTATQENCLPVTPLWTAPGALKPVAFNPNTSFQSSHPSCPSGPSISHSITEGLCDAVSNQTRLRRLSPERKYSEPPSTINRQAVRRDVLSQCVTQTHDYSVVNVEPPSPHTGQCASHIVARHRTQSAVPCIVSPPPCANRSGDYWPNTSMAQLLTNGILQQHRRSSQGLAERPDVYVSSPLAKKHLEPTVHCTLSPSQPTAALRPMSLSSTDSFLTAEKACAMECENTDKAHAVDVLKENGVGSHPTFGDKEDKNLSSHLNPLYTDNEYESMTESQSNLIDAVQKASRKCRLARNRKVCSPAGNARKLTDTHSLFLARVDLDSRDRLAIQQPTGYLRIGDKPESQHHPFHPQHSSNGPSCYPVTSQCIVPCYTESRQTVVAPVSCQVSFGDRSLDFPDIRRPSSPGYPHTEFGMHTNHKSSLPSVPSHYVGGIDSGLACKDAHSNNSSATRSVPGLKLVETSLPYGARGTSTVVNHTRLEQPRNGVGSFGLTDSVRGVDSTQFSGVLMKSQKSAVPRITSCDGDYDDYDDEDREQEFGAVKEMALTLKDTKQLIPSEVVKSNCPRSVYYSPDQPDTGPTMSKSSFSLRQSADALLMPTNLCMTDSLIANPDLDARESEIGDDLEPAVALGYATIPECAMDRDPLFVLINTNKFTSPSMTNGAGIPFSSSASAAAADADEVFAYHHRPHMFVSSRFVGSTAATSHLPPQPTNCIVSSFSGNQVFTEQSVPPSHNFLPNAGHYISEHASHLQRPQPTRPSLPDVAPVGLPDFGRPAPLADSCARSLASSLRAHDNTVYDNLYTPVINIVDPPSRVSRNVPGTDPVSGSSTCSVTRRLAALQRRNANWPLAVSGDDSDAMSGYVGDAASSVYDTGDDDEEEESKVELTHGASKSLEDTPVGRPLIHSACLNGLTVPSTLSYSPFETTMLVFSVNSPVGTRTDTKPTGEVPLASTAHPEDTHSVSPAHRASSSAGSQTSGPSDQQRSEYDNVTRSSSVSLNTAFPRRTVKAGNNLAEANAWPIPRSPGRTGRNKVSSRNGSVGGQAEHPRVSGLRGLFDAEIVAEARRISRQFRAMGWIPAMDYPQHSLVDVAHSREPGLNNRLPTEPEFPASSSGLSHAPLGRSHHLFLLPVGSQMSTPCSRQTSFQHRPRRNGSALDSETVTTVTSQFDNEDYQDDADLENHTDTSDLEDGNIRLGHPIICMDGPASSVHHGAWMFNSPEQQLGCLLVRPRSLSTTCLDRVGSEEQHELLTDLLTRSLASSSEVSSEEILVEESSEPNKTSSNGILHSTNETESSLTTQPHTTVAPCARLCDRQRHSLRRSKSSRTVPLDQVKRPNGSPGFTRLQRRAARVRSLIPPELQPYILPSCMSSLSRSSSMASSGQVSHPDMVFVSLTRQRSIRHRRRRSDRTHSRPVKSASNPELFIELLSGHVTECHLSHGK</sequence>
<evidence type="ECO:0000256" key="9">
    <source>
        <dbReference type="ARBA" id="ARBA00022989"/>
    </source>
</evidence>
<feature type="compositionally biased region" description="Acidic residues" evidence="12">
    <location>
        <begin position="3121"/>
        <end position="3131"/>
    </location>
</feature>
<feature type="compositionally biased region" description="Polar residues" evidence="12">
    <location>
        <begin position="3011"/>
        <end position="3024"/>
    </location>
</feature>
<dbReference type="PANTHER" id="PTHR45627">
    <property type="entry name" value="ADENYLATE CYCLASE TYPE 1"/>
    <property type="match status" value="1"/>
</dbReference>
<dbReference type="GO" id="GO:0035556">
    <property type="term" value="P:intracellular signal transduction"/>
    <property type="evidence" value="ECO:0007669"/>
    <property type="project" value="InterPro"/>
</dbReference>
<feature type="transmembrane region" description="Helical" evidence="13">
    <location>
        <begin position="1124"/>
        <end position="1145"/>
    </location>
</feature>
<feature type="transmembrane region" description="Helical" evidence="13">
    <location>
        <begin position="335"/>
        <end position="353"/>
    </location>
</feature>
<evidence type="ECO:0000259" key="14">
    <source>
        <dbReference type="PROSITE" id="PS50125"/>
    </source>
</evidence>
<feature type="compositionally biased region" description="Acidic residues" evidence="12">
    <location>
        <begin position="3025"/>
        <end position="3034"/>
    </location>
</feature>
<proteinExistence type="predicted"/>
<feature type="region of interest" description="Disordered" evidence="12">
    <location>
        <begin position="3121"/>
        <end position="3157"/>
    </location>
</feature>
<dbReference type="Proteomes" id="UP000699462">
    <property type="component" value="Unassembled WGS sequence"/>
</dbReference>
<feature type="region of interest" description="Disordered" evidence="12">
    <location>
        <begin position="1835"/>
        <end position="1862"/>
    </location>
</feature>
<keyword evidence="7" id="KW-0067">ATP-binding</keyword>
<feature type="compositionally biased region" description="Polar residues" evidence="12">
    <location>
        <begin position="1853"/>
        <end position="1862"/>
    </location>
</feature>
<keyword evidence="9 13" id="KW-1133">Transmembrane helix</keyword>
<evidence type="ECO:0000256" key="11">
    <source>
        <dbReference type="ARBA" id="ARBA00023239"/>
    </source>
</evidence>
<dbReference type="PROSITE" id="PS50125">
    <property type="entry name" value="GUANYLATE_CYCLASE_2"/>
    <property type="match status" value="2"/>
</dbReference>
<keyword evidence="6" id="KW-0547">Nucleotide-binding</keyword>
<dbReference type="InterPro" id="IPR029787">
    <property type="entry name" value="Nucleotide_cyclase"/>
</dbReference>
<comment type="subcellular location">
    <subcellularLocation>
        <location evidence="2">Membrane</location>
        <topology evidence="2">Multi-pass membrane protein</topology>
    </subcellularLocation>
</comment>
<dbReference type="GO" id="GO:0004016">
    <property type="term" value="F:adenylate cyclase activity"/>
    <property type="evidence" value="ECO:0007669"/>
    <property type="project" value="UniProtKB-EC"/>
</dbReference>
<feature type="region of interest" description="Disordered" evidence="12">
    <location>
        <begin position="2603"/>
        <end position="2625"/>
    </location>
</feature>
<feature type="region of interest" description="Disordered" evidence="12">
    <location>
        <begin position="3171"/>
        <end position="3197"/>
    </location>
</feature>
<dbReference type="GO" id="GO:0046872">
    <property type="term" value="F:metal ion binding"/>
    <property type="evidence" value="ECO:0007669"/>
    <property type="project" value="UniProtKB-KW"/>
</dbReference>
<comment type="caution">
    <text evidence="15">The sequence shown here is derived from an EMBL/GenBank/DDBJ whole genome shotgun (WGS) entry which is preliminary data.</text>
</comment>
<feature type="transmembrane region" description="Helical" evidence="13">
    <location>
        <begin position="1260"/>
        <end position="1283"/>
    </location>
</feature>
<evidence type="ECO:0000256" key="6">
    <source>
        <dbReference type="ARBA" id="ARBA00022741"/>
    </source>
</evidence>
<dbReference type="GO" id="GO:0009190">
    <property type="term" value="P:cyclic nucleotide biosynthetic process"/>
    <property type="evidence" value="ECO:0007669"/>
    <property type="project" value="InterPro"/>
</dbReference>
<dbReference type="Gene3D" id="3.30.70.1230">
    <property type="entry name" value="Nucleotide cyclase"/>
    <property type="match status" value="2"/>
</dbReference>
<dbReference type="InterPro" id="IPR001054">
    <property type="entry name" value="A/G_cyclase"/>
</dbReference>
<dbReference type="PANTHER" id="PTHR45627:SF12">
    <property type="entry name" value="ADENYLATE CYCLASE TYPE 2"/>
    <property type="match status" value="1"/>
</dbReference>
<feature type="domain" description="Guanylate cyclase" evidence="14">
    <location>
        <begin position="598"/>
        <end position="726"/>
    </location>
</feature>
<dbReference type="OrthoDB" id="6269389at2759"/>
<feature type="transmembrane region" description="Helical" evidence="13">
    <location>
        <begin position="1151"/>
        <end position="1171"/>
    </location>
</feature>
<feature type="compositionally biased region" description="Polar residues" evidence="12">
    <location>
        <begin position="994"/>
        <end position="1007"/>
    </location>
</feature>
<feature type="compositionally biased region" description="Pro residues" evidence="12">
    <location>
        <begin position="1840"/>
        <end position="1850"/>
    </location>
</feature>
<evidence type="ECO:0000256" key="7">
    <source>
        <dbReference type="ARBA" id="ARBA00022840"/>
    </source>
</evidence>
<dbReference type="GO" id="GO:0007189">
    <property type="term" value="P:adenylate cyclase-activating G protein-coupled receptor signaling pathway"/>
    <property type="evidence" value="ECO:0007669"/>
    <property type="project" value="TreeGrafter"/>
</dbReference>
<feature type="transmembrane region" description="Helical" evidence="13">
    <location>
        <begin position="1318"/>
        <end position="1338"/>
    </location>
</feature>
<name>A0A8T0DXK1_9TREM</name>
<evidence type="ECO:0000256" key="10">
    <source>
        <dbReference type="ARBA" id="ARBA00023136"/>
    </source>
</evidence>
<feature type="compositionally biased region" description="Polar residues" evidence="12">
    <location>
        <begin position="3133"/>
        <end position="3157"/>
    </location>
</feature>
<feature type="compositionally biased region" description="Low complexity" evidence="12">
    <location>
        <begin position="2824"/>
        <end position="2836"/>
    </location>
</feature>
<dbReference type="GO" id="GO:0005886">
    <property type="term" value="C:plasma membrane"/>
    <property type="evidence" value="ECO:0007669"/>
    <property type="project" value="TreeGrafter"/>
</dbReference>
<keyword evidence="10 13" id="KW-0472">Membrane</keyword>
<accession>A0A8T0DXK1</accession>
<keyword evidence="4 13" id="KW-0812">Transmembrane</keyword>
<feature type="region of interest" description="Disordered" evidence="12">
    <location>
        <begin position="994"/>
        <end position="1014"/>
    </location>
</feature>
<feature type="transmembrane region" description="Helical" evidence="13">
    <location>
        <begin position="222"/>
        <end position="245"/>
    </location>
</feature>
<evidence type="ECO:0000256" key="3">
    <source>
        <dbReference type="ARBA" id="ARBA00012201"/>
    </source>
</evidence>